<dbReference type="PROSITE" id="PS51782">
    <property type="entry name" value="LYSM"/>
    <property type="match status" value="1"/>
</dbReference>
<evidence type="ECO:0000256" key="1">
    <source>
        <dbReference type="SAM" id="MobiDB-lite"/>
    </source>
</evidence>
<feature type="domain" description="LysM" evidence="2">
    <location>
        <begin position="37"/>
        <end position="85"/>
    </location>
</feature>
<gene>
    <name evidence="3" type="ORF">LCGC14_1394040</name>
</gene>
<reference evidence="3" key="1">
    <citation type="journal article" date="2015" name="Nature">
        <title>Complex archaea that bridge the gap between prokaryotes and eukaryotes.</title>
        <authorList>
            <person name="Spang A."/>
            <person name="Saw J.H."/>
            <person name="Jorgensen S.L."/>
            <person name="Zaremba-Niedzwiedzka K."/>
            <person name="Martijn J."/>
            <person name="Lind A.E."/>
            <person name="van Eijk R."/>
            <person name="Schleper C."/>
            <person name="Guy L."/>
            <person name="Ettema T.J."/>
        </authorList>
    </citation>
    <scope>NUCLEOTIDE SEQUENCE</scope>
</reference>
<sequence>MVTNRIMTYKPHLLAITAAVILLCSVTTAYAISYEYKEYTIKKGDTLWSITKRELVDAYQWPFVWMENRRINNPDLIYPGQVILIPVRALRPEEPEGKWPTPETVTAVVPDMGYPQPDDTASGWAPPPPVPEPEYKPVTKKLSKRQTRPIIRKDVILESGYITKYIPDAGKIQGSPSGRSNFATHDILYIWTTEPVKKGRKFYTVRKMKKIIHPVTDEIMGWAIKVTGVIETLEAGDDKVRTKVIDSYDMISVDDSLDYYSEFFVPVAPATPRSPDITGHVLTASYKRLISGGYDVMFIDKGVENGIEVGDIFITLLPKTDDSINGIFQVVNVRNKTSLALIYKSEQEITKGDTFRSFFDDQPLVAPESFEMQ</sequence>
<organism evidence="3">
    <name type="scientific">marine sediment metagenome</name>
    <dbReference type="NCBI Taxonomy" id="412755"/>
    <lineage>
        <taxon>unclassified sequences</taxon>
        <taxon>metagenomes</taxon>
        <taxon>ecological metagenomes</taxon>
    </lineage>
</organism>
<dbReference type="InterPro" id="IPR036779">
    <property type="entry name" value="LysM_dom_sf"/>
</dbReference>
<dbReference type="SMART" id="SM00257">
    <property type="entry name" value="LysM"/>
    <property type="match status" value="1"/>
</dbReference>
<dbReference type="AlphaFoldDB" id="A0A0F9JZ87"/>
<comment type="caution">
    <text evidence="3">The sequence shown here is derived from an EMBL/GenBank/DDBJ whole genome shotgun (WGS) entry which is preliminary data.</text>
</comment>
<accession>A0A0F9JZ87</accession>
<dbReference type="SUPFAM" id="SSF54106">
    <property type="entry name" value="LysM domain"/>
    <property type="match status" value="1"/>
</dbReference>
<name>A0A0F9JZ87_9ZZZZ</name>
<dbReference type="CDD" id="cd00118">
    <property type="entry name" value="LysM"/>
    <property type="match status" value="1"/>
</dbReference>
<dbReference type="EMBL" id="LAZR01009040">
    <property type="protein sequence ID" value="KKM75058.1"/>
    <property type="molecule type" value="Genomic_DNA"/>
</dbReference>
<feature type="region of interest" description="Disordered" evidence="1">
    <location>
        <begin position="119"/>
        <end position="141"/>
    </location>
</feature>
<dbReference type="Gene3D" id="3.10.350.10">
    <property type="entry name" value="LysM domain"/>
    <property type="match status" value="1"/>
</dbReference>
<dbReference type="InterPro" id="IPR052196">
    <property type="entry name" value="Bact_Kbp"/>
</dbReference>
<dbReference type="PANTHER" id="PTHR34700">
    <property type="entry name" value="POTASSIUM BINDING PROTEIN KBP"/>
    <property type="match status" value="1"/>
</dbReference>
<dbReference type="InterPro" id="IPR018392">
    <property type="entry name" value="LysM"/>
</dbReference>
<protein>
    <recommendedName>
        <fullName evidence="2">LysM domain-containing protein</fullName>
    </recommendedName>
</protein>
<dbReference type="Pfam" id="PF01476">
    <property type="entry name" value="LysM"/>
    <property type="match status" value="2"/>
</dbReference>
<evidence type="ECO:0000313" key="3">
    <source>
        <dbReference type="EMBL" id="KKM75058.1"/>
    </source>
</evidence>
<proteinExistence type="predicted"/>
<evidence type="ECO:0000259" key="2">
    <source>
        <dbReference type="PROSITE" id="PS51782"/>
    </source>
</evidence>
<dbReference type="PANTHER" id="PTHR34700:SF4">
    <property type="entry name" value="PHAGE-LIKE ELEMENT PBSX PROTEIN XKDP"/>
    <property type="match status" value="1"/>
</dbReference>